<dbReference type="NCBIfam" id="TIGR04183">
    <property type="entry name" value="Por_Secre_tail"/>
    <property type="match status" value="1"/>
</dbReference>
<organism evidence="4 5">
    <name type="scientific">candidate division LCP-89 bacterium B3_LCP</name>
    <dbReference type="NCBI Taxonomy" id="2012998"/>
    <lineage>
        <taxon>Bacteria</taxon>
        <taxon>Pseudomonadati</taxon>
        <taxon>Bacteria division LCP-89</taxon>
    </lineage>
</organism>
<dbReference type="AlphaFoldDB" id="A0A532UQS0"/>
<dbReference type="GO" id="GO:0004668">
    <property type="term" value="F:protein-arginine deiminase activity"/>
    <property type="evidence" value="ECO:0007669"/>
    <property type="project" value="InterPro"/>
</dbReference>
<dbReference type="Proteomes" id="UP000319619">
    <property type="component" value="Unassembled WGS sequence"/>
</dbReference>
<sequence>MRSPFSSLSLTLLSVVAISLIISGAYANEEFSKEKFFQDRLNRIPFPTGPTDDPPPGPIIPVAEWEPSTGVLIAYPLWIPMHLVRELAEDIEVMTVVKDERWMEQALEDYVLAGVDTSNCTFLFSGPGFVWPHTRDYGPWYIFNGNDELGIIDHGYWGFDHIPRLVGDTLGIPVYGTGMTTEGGNYMTDGFERVIQEEWILVENPGMTVAQIDQIFEDYLGITSNIITEMVGAHIDTWAKFLDPGRIIVIQTDPPNPTREAMVELMQSLMSAYGRPYEILRIQGSGYSNTLFLNNKILVPHFNSPNDSLALVTFQEAMPGYEVHGFYYETFSSGDALHCRTHEMADQGMLRIVHIPIHDLENDGSDYYLEADIHPYSNEALIAPPVIMWKTEGGSYSPIAMTFTGDDNYYGEIPQQPDGTDIYYYLEAEDGSGRVENHPFIGAGNPHHFHVGPDNEAPVVEFDPLASVQASAWPLPFKAYALDNRWISEVAAEYSINGLPQTDVDMELIEPFAVYYRGTPTGNIQPGDVIEVRVKAVDTSINQNTTYSDYYTITIEGTADNGSGQIATGLHPNPFNPSTVISFELQVSSLVNLAVYDVSGRKVEELVNGWRDAGMHEVTFDGSKLSSGIYLYKLDLNQQQITGKMLLLK</sequence>
<feature type="domain" description="Secretion system C-terminal sorting" evidence="3">
    <location>
        <begin position="571"/>
        <end position="645"/>
    </location>
</feature>
<dbReference type="GO" id="GO:0047632">
    <property type="term" value="F:agmatine deiminase activity"/>
    <property type="evidence" value="ECO:0007669"/>
    <property type="project" value="TreeGrafter"/>
</dbReference>
<dbReference type="Pfam" id="PF04371">
    <property type="entry name" value="PAD_porph"/>
    <property type="match status" value="1"/>
</dbReference>
<comment type="caution">
    <text evidence="4">The sequence shown here is derived from an EMBL/GenBank/DDBJ whole genome shotgun (WGS) entry which is preliminary data.</text>
</comment>
<evidence type="ECO:0000313" key="5">
    <source>
        <dbReference type="Proteomes" id="UP000319619"/>
    </source>
</evidence>
<dbReference type="InterPro" id="IPR007466">
    <property type="entry name" value="Peptidyl-Arg-deiminase_porph"/>
</dbReference>
<dbReference type="InterPro" id="IPR026444">
    <property type="entry name" value="Secre_tail"/>
</dbReference>
<dbReference type="Gene3D" id="2.60.40.4070">
    <property type="match status" value="1"/>
</dbReference>
<keyword evidence="1" id="KW-0378">Hydrolase</keyword>
<evidence type="ECO:0000259" key="3">
    <source>
        <dbReference type="Pfam" id="PF18962"/>
    </source>
</evidence>
<evidence type="ECO:0000256" key="2">
    <source>
        <dbReference type="SAM" id="SignalP"/>
    </source>
</evidence>
<dbReference type="SUPFAM" id="SSF55909">
    <property type="entry name" value="Pentein"/>
    <property type="match status" value="1"/>
</dbReference>
<protein>
    <recommendedName>
        <fullName evidence="3">Secretion system C-terminal sorting domain-containing protein</fullName>
    </recommendedName>
</protein>
<dbReference type="Pfam" id="PF18962">
    <property type="entry name" value="Por_Secre_tail"/>
    <property type="match status" value="1"/>
</dbReference>
<name>A0A532UQS0_UNCL8</name>
<dbReference type="PANTHER" id="PTHR31377:SF0">
    <property type="entry name" value="AGMATINE DEIMINASE-RELATED"/>
    <property type="match status" value="1"/>
</dbReference>
<evidence type="ECO:0000313" key="4">
    <source>
        <dbReference type="EMBL" id="TKJ37242.1"/>
    </source>
</evidence>
<dbReference type="Gene3D" id="3.75.10.10">
    <property type="entry name" value="L-arginine/glycine Amidinotransferase, Chain A"/>
    <property type="match status" value="1"/>
</dbReference>
<accession>A0A532UQS0</accession>
<dbReference type="PANTHER" id="PTHR31377">
    <property type="entry name" value="AGMATINE DEIMINASE-RELATED"/>
    <property type="match status" value="1"/>
</dbReference>
<feature type="chain" id="PRO_5022107728" description="Secretion system C-terminal sorting domain-containing protein" evidence="2">
    <location>
        <begin position="28"/>
        <end position="649"/>
    </location>
</feature>
<keyword evidence="2" id="KW-0732">Signal</keyword>
<evidence type="ECO:0000256" key="1">
    <source>
        <dbReference type="ARBA" id="ARBA00022801"/>
    </source>
</evidence>
<gene>
    <name evidence="4" type="ORF">CEE37_14105</name>
</gene>
<dbReference type="GO" id="GO:0009446">
    <property type="term" value="P:putrescine biosynthetic process"/>
    <property type="evidence" value="ECO:0007669"/>
    <property type="project" value="InterPro"/>
</dbReference>
<proteinExistence type="predicted"/>
<feature type="signal peptide" evidence="2">
    <location>
        <begin position="1"/>
        <end position="27"/>
    </location>
</feature>
<reference evidence="4 5" key="1">
    <citation type="submission" date="2017-06" db="EMBL/GenBank/DDBJ databases">
        <title>Novel microbial phyla capable of carbon fixation and sulfur reduction in deep-sea sediments.</title>
        <authorList>
            <person name="Huang J."/>
            <person name="Baker B."/>
            <person name="Wang Y."/>
        </authorList>
    </citation>
    <scope>NUCLEOTIDE SEQUENCE [LARGE SCALE GENOMIC DNA]</scope>
    <source>
        <strain evidence="4">B3_LCP</strain>
    </source>
</reference>
<dbReference type="EMBL" id="NJBN01000013">
    <property type="protein sequence ID" value="TKJ37242.1"/>
    <property type="molecule type" value="Genomic_DNA"/>
</dbReference>